<organism evidence="2 3">
    <name type="scientific">Hypsibius exemplaris</name>
    <name type="common">Freshwater tardigrade</name>
    <dbReference type="NCBI Taxonomy" id="2072580"/>
    <lineage>
        <taxon>Eukaryota</taxon>
        <taxon>Metazoa</taxon>
        <taxon>Ecdysozoa</taxon>
        <taxon>Tardigrada</taxon>
        <taxon>Eutardigrada</taxon>
        <taxon>Parachela</taxon>
        <taxon>Hypsibioidea</taxon>
        <taxon>Hypsibiidae</taxon>
        <taxon>Hypsibius</taxon>
    </lineage>
</organism>
<evidence type="ECO:0000256" key="1">
    <source>
        <dbReference type="SAM" id="MobiDB-lite"/>
    </source>
</evidence>
<keyword evidence="3" id="KW-1185">Reference proteome</keyword>
<proteinExistence type="predicted"/>
<feature type="region of interest" description="Disordered" evidence="1">
    <location>
        <begin position="29"/>
        <end position="130"/>
    </location>
</feature>
<sequence>MPLSKMKTRFGRLNELEVEARKRAEVKRQAMENARLKASGKKRVLRPDSDNDDEADAQAVISPDAPVAGAKKRVFDEDDEDSNNSNSGPAATSSEPSPQPVPKKAGRPTSHMMIPMRTRSLRDDPSWLCL</sequence>
<evidence type="ECO:0000313" key="3">
    <source>
        <dbReference type="Proteomes" id="UP000192578"/>
    </source>
</evidence>
<comment type="caution">
    <text evidence="2">The sequence shown here is derived from an EMBL/GenBank/DDBJ whole genome shotgun (WGS) entry which is preliminary data.</text>
</comment>
<dbReference type="Proteomes" id="UP000192578">
    <property type="component" value="Unassembled WGS sequence"/>
</dbReference>
<evidence type="ECO:0000313" key="2">
    <source>
        <dbReference type="EMBL" id="OQV14633.1"/>
    </source>
</evidence>
<reference evidence="3" key="1">
    <citation type="submission" date="2017-01" db="EMBL/GenBank/DDBJ databases">
        <title>Comparative genomics of anhydrobiosis in the tardigrade Hypsibius dujardini.</title>
        <authorList>
            <person name="Yoshida Y."/>
            <person name="Koutsovoulos G."/>
            <person name="Laetsch D."/>
            <person name="Stevens L."/>
            <person name="Kumar S."/>
            <person name="Horikawa D."/>
            <person name="Ishino K."/>
            <person name="Komine S."/>
            <person name="Tomita M."/>
            <person name="Blaxter M."/>
            <person name="Arakawa K."/>
        </authorList>
    </citation>
    <scope>NUCLEOTIDE SEQUENCE [LARGE SCALE GENOMIC DNA]</scope>
    <source>
        <strain evidence="3">Z151</strain>
    </source>
</reference>
<protein>
    <submittedName>
        <fullName evidence="2">Uncharacterized protein</fullName>
    </submittedName>
</protein>
<dbReference type="AlphaFoldDB" id="A0A1W0WHN5"/>
<name>A0A1W0WHN5_HYPEX</name>
<dbReference type="EMBL" id="MTYJ01000101">
    <property type="protein sequence ID" value="OQV14633.1"/>
    <property type="molecule type" value="Genomic_DNA"/>
</dbReference>
<feature type="compositionally biased region" description="Basic and acidic residues" evidence="1">
    <location>
        <begin position="120"/>
        <end position="130"/>
    </location>
</feature>
<accession>A0A1W0WHN5</accession>
<gene>
    <name evidence="2" type="ORF">BV898_11138</name>
</gene>